<proteinExistence type="predicted"/>
<dbReference type="PROSITE" id="PS51257">
    <property type="entry name" value="PROKAR_LIPOPROTEIN"/>
    <property type="match status" value="1"/>
</dbReference>
<dbReference type="Proteomes" id="UP001250932">
    <property type="component" value="Unassembled WGS sequence"/>
</dbReference>
<reference evidence="2 3" key="1">
    <citation type="journal article" date="2023" name="ISME J.">
        <title>Cultivation and genomic characterization of novel and ubiquitous marine nitrite-oxidizing bacteria from the Nitrospirales.</title>
        <authorList>
            <person name="Mueller A.J."/>
            <person name="Daebeler A."/>
            <person name="Herbold C.W."/>
            <person name="Kirkegaard R.H."/>
            <person name="Daims H."/>
        </authorList>
    </citation>
    <scope>NUCLEOTIDE SEQUENCE [LARGE SCALE GENOMIC DNA]</scope>
    <source>
        <strain evidence="2 3">EB</strain>
    </source>
</reference>
<accession>A0ABU3K308</accession>
<evidence type="ECO:0000313" key="3">
    <source>
        <dbReference type="Proteomes" id="UP001250932"/>
    </source>
</evidence>
<gene>
    <name evidence="2" type="ORF">PPG34_00325</name>
</gene>
<keyword evidence="1" id="KW-0175">Coiled coil</keyword>
<name>A0ABU3K308_9BACT</name>
<dbReference type="EMBL" id="JAQOUE010000001">
    <property type="protein sequence ID" value="MDT7040774.1"/>
    <property type="molecule type" value="Genomic_DNA"/>
</dbReference>
<sequence>MKNRSSWKMLVGAVLVTILVGCATVSGPPSQLVQQNDHAGLAAWYEQEAGNLRARAEEMRQMAKSYEQRMSKPKQHSVLVQHCRNLSEKYSKAAEEAEALAKLHTEQQKGQ</sequence>
<protein>
    <recommendedName>
        <fullName evidence="4">Lipoprotein</fullName>
    </recommendedName>
</protein>
<organism evidence="2 3">
    <name type="scientific">Candidatus Nitronereus thalassa</name>
    <dbReference type="NCBI Taxonomy" id="3020898"/>
    <lineage>
        <taxon>Bacteria</taxon>
        <taxon>Pseudomonadati</taxon>
        <taxon>Nitrospirota</taxon>
        <taxon>Nitrospiria</taxon>
        <taxon>Nitrospirales</taxon>
        <taxon>Nitrospiraceae</taxon>
        <taxon>Candidatus Nitronereus</taxon>
    </lineage>
</organism>
<feature type="coiled-coil region" evidence="1">
    <location>
        <begin position="49"/>
        <end position="103"/>
    </location>
</feature>
<dbReference type="RefSeq" id="WP_313831132.1">
    <property type="nucleotide sequence ID" value="NZ_JAQOUE010000001.1"/>
</dbReference>
<evidence type="ECO:0000256" key="1">
    <source>
        <dbReference type="SAM" id="Coils"/>
    </source>
</evidence>
<evidence type="ECO:0000313" key="2">
    <source>
        <dbReference type="EMBL" id="MDT7040774.1"/>
    </source>
</evidence>
<keyword evidence="3" id="KW-1185">Reference proteome</keyword>
<comment type="caution">
    <text evidence="2">The sequence shown here is derived from an EMBL/GenBank/DDBJ whole genome shotgun (WGS) entry which is preliminary data.</text>
</comment>
<evidence type="ECO:0008006" key="4">
    <source>
        <dbReference type="Google" id="ProtNLM"/>
    </source>
</evidence>